<name>A0A6C0BPD9_9ZZZZ</name>
<organism evidence="1">
    <name type="scientific">viral metagenome</name>
    <dbReference type="NCBI Taxonomy" id="1070528"/>
    <lineage>
        <taxon>unclassified sequences</taxon>
        <taxon>metagenomes</taxon>
        <taxon>organismal metagenomes</taxon>
    </lineage>
</organism>
<protein>
    <submittedName>
        <fullName evidence="1">Uncharacterized protein</fullName>
    </submittedName>
</protein>
<proteinExistence type="predicted"/>
<reference evidence="1" key="1">
    <citation type="journal article" date="2020" name="Nature">
        <title>Giant virus diversity and host interactions through global metagenomics.</title>
        <authorList>
            <person name="Schulz F."/>
            <person name="Roux S."/>
            <person name="Paez-Espino D."/>
            <person name="Jungbluth S."/>
            <person name="Walsh D.A."/>
            <person name="Denef V.J."/>
            <person name="McMahon K.D."/>
            <person name="Konstantinidis K.T."/>
            <person name="Eloe-Fadrosh E.A."/>
            <person name="Kyrpides N.C."/>
            <person name="Woyke T."/>
        </authorList>
    </citation>
    <scope>NUCLEOTIDE SEQUENCE</scope>
    <source>
        <strain evidence="1">GVMAG-M-3300017989-17</strain>
    </source>
</reference>
<accession>A0A6C0BPD9</accession>
<dbReference type="EMBL" id="MN739205">
    <property type="protein sequence ID" value="QHS93504.1"/>
    <property type="molecule type" value="Genomic_DNA"/>
</dbReference>
<sequence length="467" mass="53269">MNQSVLYSEGDNRIVVGNRVEFVLVYMDPRTGVLRLILGVGDVMEAHTESVGPSENPTSPLYISRASAQFPFAERSPPALASDHGPASGVTVDQIRVTGFDIKVLTVIPWTTEDVPQYYQPKTLPNFHNVNHLYVPVRHVMRRVDQVSNNTNMIMSRFFRRAPYGWLVLYNEPVTAAGDPDEVDQALEQFYADRKSRITTRRVVGNVVDFGVDHDGVLKVVMSPVKAANAPKLDDYLFHGAFAEVARANSEEGHLYKLPYHWIHDAYDQAHLGEKSYYSMLKHVLCDTLSRFRVKTVKFQQNPKTKKTFYFGFTEEGFHFAKNGRHVLATEITNRMRSKPAEPEGYETRHTFDTHTWLNLREARPNEQIHSTVKRGYIIYGRLVERQDKGQTTLHWCTPSHGLDLLRVYLVTNGQSKIFRSLSNDELLEKLKDKDGNATLASKLFQGLVDPAAENEAINYIKQELLW</sequence>
<dbReference type="AlphaFoldDB" id="A0A6C0BPD9"/>
<evidence type="ECO:0000313" key="1">
    <source>
        <dbReference type="EMBL" id="QHS93504.1"/>
    </source>
</evidence>